<comment type="similarity">
    <text evidence="1">Belongs to the CdaR family.</text>
</comment>
<dbReference type="Pfam" id="PF13556">
    <property type="entry name" value="HTH_30"/>
    <property type="match status" value="1"/>
</dbReference>
<gene>
    <name evidence="3" type="ORF">Athai_09400</name>
</gene>
<dbReference type="SMART" id="SM00065">
    <property type="entry name" value="GAF"/>
    <property type="match status" value="1"/>
</dbReference>
<dbReference type="InterPro" id="IPR025736">
    <property type="entry name" value="PucR_C-HTH_dom"/>
</dbReference>
<evidence type="ECO:0000256" key="1">
    <source>
        <dbReference type="ARBA" id="ARBA00006754"/>
    </source>
</evidence>
<dbReference type="Gene3D" id="3.30.450.40">
    <property type="match status" value="1"/>
</dbReference>
<sequence>MESAFLELLLAEAPATEYEVPLERARQAGADPATLAALARARTLALRLRTQLARHRRRENELAALFSTAGDLATLRDLDDVLHAIVRRARRLLGTDVAYLTLEDPARGDTYMRVTDGSVAASFQRLRLPMGAGLGGLVAQTASPYRSPSYLADPQFAHTRDIDTGVRDEGLVAILGVPLRLGHRVIGVLFAADRRERRFAQDEIALLGSLADHAAIAIDSARMLTETREALAELDQASRLGAARAAATERAATAHDRLTALVLRGGDLDDLARAVTDVLDGTLSVLDPDGARIAGAATDPGGDVPALVGAARESGRAAHAGPYWVVAVTAGTEQLGALVLHTAAPLDEADQRTLERAGLVTALIMLFRRSAADAHARVGGDLLADLLLAPDRDPAGLRDRAHRLGLDLTRPHLLLAVAWAEHAHRGDGAAGSRARLAALAAAHGGLATRYEGRDVLLLPGTDPAGTARDVAAELRRHGTVAAAGPAAGPAAVAAAYREAIRCLSAALALGRHGDGVTTADLGFLGVVLGEGRDLDGYLADTLGPLLDYDAARGARLVQTLDAYFAADRSPSRARHALHVHPNTVHQRLDRITQLLGADWRSPARALELQLALALHRTRTVPPAG</sequence>
<evidence type="ECO:0000313" key="4">
    <source>
        <dbReference type="Proteomes" id="UP000611640"/>
    </source>
</evidence>
<dbReference type="InterPro" id="IPR051448">
    <property type="entry name" value="CdaR-like_regulators"/>
</dbReference>
<dbReference type="PANTHER" id="PTHR33744:SF1">
    <property type="entry name" value="DNA-BINDING TRANSCRIPTIONAL ACTIVATOR ADER"/>
    <property type="match status" value="1"/>
</dbReference>
<dbReference type="PANTHER" id="PTHR33744">
    <property type="entry name" value="CARBOHYDRATE DIACID REGULATOR"/>
    <property type="match status" value="1"/>
</dbReference>
<evidence type="ECO:0000259" key="2">
    <source>
        <dbReference type="SMART" id="SM00065"/>
    </source>
</evidence>
<dbReference type="Pfam" id="PF17853">
    <property type="entry name" value="GGDEF_2"/>
    <property type="match status" value="1"/>
</dbReference>
<dbReference type="InterPro" id="IPR003018">
    <property type="entry name" value="GAF"/>
</dbReference>
<dbReference type="Gene3D" id="1.10.10.2840">
    <property type="entry name" value="PucR C-terminal helix-turn-helix domain"/>
    <property type="match status" value="1"/>
</dbReference>
<dbReference type="Pfam" id="PF01590">
    <property type="entry name" value="GAF"/>
    <property type="match status" value="1"/>
</dbReference>
<accession>A0A7R7DL99</accession>
<dbReference type="KEGG" id="atl:Athai_09400"/>
<dbReference type="InterPro" id="IPR029016">
    <property type="entry name" value="GAF-like_dom_sf"/>
</dbReference>
<feature type="domain" description="GAF" evidence="2">
    <location>
        <begin position="77"/>
        <end position="228"/>
    </location>
</feature>
<name>A0A7R7DL99_9ACTN</name>
<dbReference type="InterPro" id="IPR042070">
    <property type="entry name" value="PucR_C-HTH_sf"/>
</dbReference>
<dbReference type="RefSeq" id="WP_239156723.1">
    <property type="nucleotide sequence ID" value="NZ_AP023355.1"/>
</dbReference>
<organism evidence="3 4">
    <name type="scientific">Actinocatenispora thailandica</name>
    <dbReference type="NCBI Taxonomy" id="227318"/>
    <lineage>
        <taxon>Bacteria</taxon>
        <taxon>Bacillati</taxon>
        <taxon>Actinomycetota</taxon>
        <taxon>Actinomycetes</taxon>
        <taxon>Micromonosporales</taxon>
        <taxon>Micromonosporaceae</taxon>
        <taxon>Actinocatenispora</taxon>
    </lineage>
</organism>
<dbReference type="Proteomes" id="UP000611640">
    <property type="component" value="Chromosome"/>
</dbReference>
<reference evidence="3 4" key="1">
    <citation type="submission" date="2020-08" db="EMBL/GenBank/DDBJ databases">
        <title>Whole genome shotgun sequence of Actinocatenispora thailandica NBRC 105041.</title>
        <authorList>
            <person name="Komaki H."/>
            <person name="Tamura T."/>
        </authorList>
    </citation>
    <scope>NUCLEOTIDE SEQUENCE [LARGE SCALE GENOMIC DNA]</scope>
    <source>
        <strain evidence="3 4">NBRC 105041</strain>
    </source>
</reference>
<evidence type="ECO:0000313" key="3">
    <source>
        <dbReference type="EMBL" id="BCJ33437.1"/>
    </source>
</evidence>
<dbReference type="EMBL" id="AP023355">
    <property type="protein sequence ID" value="BCJ33437.1"/>
    <property type="molecule type" value="Genomic_DNA"/>
</dbReference>
<dbReference type="SUPFAM" id="SSF55781">
    <property type="entry name" value="GAF domain-like"/>
    <property type="match status" value="1"/>
</dbReference>
<protein>
    <submittedName>
        <fullName evidence="3">Cyclic diguanylate phosphodiesterase</fullName>
    </submittedName>
</protein>
<dbReference type="InterPro" id="IPR041522">
    <property type="entry name" value="CdaR_GGDEF"/>
</dbReference>
<dbReference type="AlphaFoldDB" id="A0A7R7DL99"/>
<proteinExistence type="inferred from homology"/>
<keyword evidence="4" id="KW-1185">Reference proteome</keyword>